<sequence>MSTPNPSLAVWHGQTASQKCLQIDELCEMVVRELYDEGHGKGSVASLASTCRTFKLKALKVLWEHMESLKPLDSLLPGQIQRCDGKCLAENGDITTCSFTEPASAILDRVKFYASLIKILEWNNGDNVIANTIRHCGFFSQGPLFQNLRSYSFHDNSRFASSRLSVPRGSLFLNPQLNDLQLFSEYPESDPFCDLLQDLVDKEHKTLHTMQVIDESGMWSRLSSADGIALASVLSMQDLRDFICNMPLPSNGLNYLATMPHLANLKLTLDMKTTGEFCKNKGLYERFTTLTSLDVELFTLTEQSLAFFGSISSPILETLKISTLSRCSPVMFRKHLTLLSHSPYREYISTLDITLQDGYFVLPKDSDVITSSELRPLVSFPNLRVVRFESAMMKLEEGFMHQLASAWPSLYSFRLQHAGEICYFPVPIGGLVHFARHCPELQIIAMRLDTDIPDLPEWKSSSKADFFCCDLVKGVPDEMVYRCVDFLSVLFPAHDPLVDDSQDSAGGTMLKKRPSAKDEKD</sequence>
<dbReference type="InParanoid" id="A0A165F1C5"/>
<dbReference type="Proteomes" id="UP000076871">
    <property type="component" value="Unassembled WGS sequence"/>
</dbReference>
<evidence type="ECO:0000256" key="1">
    <source>
        <dbReference type="SAM" id="MobiDB-lite"/>
    </source>
</evidence>
<dbReference type="STRING" id="1314785.A0A165F1C5"/>
<dbReference type="OrthoDB" id="3174539at2759"/>
<dbReference type="EMBL" id="KV427616">
    <property type="protein sequence ID" value="KZT08163.1"/>
    <property type="molecule type" value="Genomic_DNA"/>
</dbReference>
<dbReference type="Gene3D" id="3.80.10.10">
    <property type="entry name" value="Ribonuclease Inhibitor"/>
    <property type="match status" value="1"/>
</dbReference>
<evidence type="ECO:0000313" key="2">
    <source>
        <dbReference type="EMBL" id="KZT08163.1"/>
    </source>
</evidence>
<keyword evidence="3" id="KW-1185">Reference proteome</keyword>
<reference evidence="2 3" key="1">
    <citation type="journal article" date="2016" name="Mol. Biol. Evol.">
        <title>Comparative Genomics of Early-Diverging Mushroom-Forming Fungi Provides Insights into the Origins of Lignocellulose Decay Capabilities.</title>
        <authorList>
            <person name="Nagy L.G."/>
            <person name="Riley R."/>
            <person name="Tritt A."/>
            <person name="Adam C."/>
            <person name="Daum C."/>
            <person name="Floudas D."/>
            <person name="Sun H."/>
            <person name="Yadav J.S."/>
            <person name="Pangilinan J."/>
            <person name="Larsson K.H."/>
            <person name="Matsuura K."/>
            <person name="Barry K."/>
            <person name="Labutti K."/>
            <person name="Kuo R."/>
            <person name="Ohm R.A."/>
            <person name="Bhattacharya S.S."/>
            <person name="Shirouzu T."/>
            <person name="Yoshinaga Y."/>
            <person name="Martin F.M."/>
            <person name="Grigoriev I.V."/>
            <person name="Hibbett D.S."/>
        </authorList>
    </citation>
    <scope>NUCLEOTIDE SEQUENCE [LARGE SCALE GENOMIC DNA]</scope>
    <source>
        <strain evidence="2 3">93-53</strain>
    </source>
</reference>
<proteinExistence type="predicted"/>
<gene>
    <name evidence="2" type="ORF">LAESUDRAFT_770513</name>
</gene>
<organism evidence="2 3">
    <name type="scientific">Laetiporus sulphureus 93-53</name>
    <dbReference type="NCBI Taxonomy" id="1314785"/>
    <lineage>
        <taxon>Eukaryota</taxon>
        <taxon>Fungi</taxon>
        <taxon>Dikarya</taxon>
        <taxon>Basidiomycota</taxon>
        <taxon>Agaricomycotina</taxon>
        <taxon>Agaricomycetes</taxon>
        <taxon>Polyporales</taxon>
        <taxon>Laetiporus</taxon>
    </lineage>
</organism>
<feature type="region of interest" description="Disordered" evidence="1">
    <location>
        <begin position="500"/>
        <end position="521"/>
    </location>
</feature>
<dbReference type="GeneID" id="63830812"/>
<accession>A0A165F1C5</accession>
<dbReference type="AlphaFoldDB" id="A0A165F1C5"/>
<protein>
    <recommendedName>
        <fullName evidence="4">F-box domain-containing protein</fullName>
    </recommendedName>
</protein>
<dbReference type="InterPro" id="IPR032675">
    <property type="entry name" value="LRR_dom_sf"/>
</dbReference>
<evidence type="ECO:0000313" key="3">
    <source>
        <dbReference type="Proteomes" id="UP000076871"/>
    </source>
</evidence>
<dbReference type="RefSeq" id="XP_040765903.1">
    <property type="nucleotide sequence ID" value="XM_040913784.1"/>
</dbReference>
<name>A0A165F1C5_9APHY</name>
<evidence type="ECO:0008006" key="4">
    <source>
        <dbReference type="Google" id="ProtNLM"/>
    </source>
</evidence>